<feature type="region of interest" description="Disordered" evidence="1">
    <location>
        <begin position="18"/>
        <end position="68"/>
    </location>
</feature>
<reference evidence="2 3" key="2">
    <citation type="submission" date="2018-06" db="EMBL/GenBank/DDBJ databases">
        <title>Metagenomic assembly of (sub)arctic Cyanobacteria and their associated microbiome from non-axenic cultures.</title>
        <authorList>
            <person name="Baurain D."/>
        </authorList>
    </citation>
    <scope>NUCLEOTIDE SEQUENCE [LARGE SCALE GENOMIC DNA]</scope>
    <source>
        <strain evidence="2">ULC041bin1</strain>
    </source>
</reference>
<evidence type="ECO:0000313" key="3">
    <source>
        <dbReference type="Proteomes" id="UP000249081"/>
    </source>
</evidence>
<feature type="non-terminal residue" evidence="2">
    <location>
        <position position="1"/>
    </location>
</feature>
<accession>A0A2W4VP37</accession>
<feature type="compositionally biased region" description="Polar residues" evidence="1">
    <location>
        <begin position="25"/>
        <end position="36"/>
    </location>
</feature>
<gene>
    <name evidence="2" type="ORF">DCF17_20205</name>
</gene>
<comment type="caution">
    <text evidence="2">The sequence shown here is derived from an EMBL/GenBank/DDBJ whole genome shotgun (WGS) entry which is preliminary data.</text>
</comment>
<dbReference type="AlphaFoldDB" id="A0A2W4VP37"/>
<evidence type="ECO:0000256" key="1">
    <source>
        <dbReference type="SAM" id="MobiDB-lite"/>
    </source>
</evidence>
<evidence type="ECO:0000313" key="2">
    <source>
        <dbReference type="EMBL" id="PZO34564.1"/>
    </source>
</evidence>
<name>A0A2W4VP37_9CYAN</name>
<proteinExistence type="predicted"/>
<evidence type="ECO:0008006" key="4">
    <source>
        <dbReference type="Google" id="ProtNLM"/>
    </source>
</evidence>
<sequence length="350" mass="37959">LALTQSTYLTTAAALVSPPAATSAVAGSTRSTSPQRYSHELAQADADSDSDSADQDDDSDPNPDPELGVIQVRSPVEDTDLGILRIRAQPEIPAQVAQQPRPKIGFLTARLAIASSDNVLFAVNNVGGLTGDTFLRPSLGFAVYPSLGPQTVFIGTADLGLQRYSSQSALNYDDLRFRVGVRQGITPRSYGQLALTYQELFRPGGNRGRFFKNTALGLTLGRRDPITPQLVLDSYYLVQFNGAQSRTETFSGPVTNDFSRLLQSAGGYLGYDITPQFQAGLSYQINLIDYTAQDRYDAFQQVLGQLVYRLSPAVRLSIYGGVSFGRSSEPRVRFNDAFFGATIDATIPLF</sequence>
<organism evidence="2 3">
    <name type="scientific">Shackletoniella antarctica</name>
    <dbReference type="NCBI Taxonomy" id="268115"/>
    <lineage>
        <taxon>Bacteria</taxon>
        <taxon>Bacillati</taxon>
        <taxon>Cyanobacteriota</taxon>
        <taxon>Cyanophyceae</taxon>
        <taxon>Oculatellales</taxon>
        <taxon>Oculatellaceae</taxon>
        <taxon>Shackletoniella</taxon>
    </lineage>
</organism>
<dbReference type="EMBL" id="QBMN01000202">
    <property type="protein sequence ID" value="PZO34564.1"/>
    <property type="molecule type" value="Genomic_DNA"/>
</dbReference>
<protein>
    <recommendedName>
        <fullName evidence="4">Porin</fullName>
    </recommendedName>
</protein>
<feature type="compositionally biased region" description="Acidic residues" evidence="1">
    <location>
        <begin position="46"/>
        <end position="63"/>
    </location>
</feature>
<reference evidence="3" key="1">
    <citation type="submission" date="2018-04" db="EMBL/GenBank/DDBJ databases">
        <authorList>
            <person name="Cornet L."/>
        </authorList>
    </citation>
    <scope>NUCLEOTIDE SEQUENCE [LARGE SCALE GENOMIC DNA]</scope>
</reference>
<dbReference type="Proteomes" id="UP000249081">
    <property type="component" value="Unassembled WGS sequence"/>
</dbReference>